<organism evidence="2 3">
    <name type="scientific">Adineta steineri</name>
    <dbReference type="NCBI Taxonomy" id="433720"/>
    <lineage>
        <taxon>Eukaryota</taxon>
        <taxon>Metazoa</taxon>
        <taxon>Spiralia</taxon>
        <taxon>Gnathifera</taxon>
        <taxon>Rotifera</taxon>
        <taxon>Eurotatoria</taxon>
        <taxon>Bdelloidea</taxon>
        <taxon>Adinetida</taxon>
        <taxon>Adinetidae</taxon>
        <taxon>Adineta</taxon>
    </lineage>
</organism>
<feature type="compositionally biased region" description="Basic and acidic residues" evidence="1">
    <location>
        <begin position="1"/>
        <end position="17"/>
    </location>
</feature>
<feature type="region of interest" description="Disordered" evidence="1">
    <location>
        <begin position="1"/>
        <end position="30"/>
    </location>
</feature>
<dbReference type="AlphaFoldDB" id="A0A820LYY1"/>
<evidence type="ECO:0000256" key="1">
    <source>
        <dbReference type="SAM" id="MobiDB-lite"/>
    </source>
</evidence>
<evidence type="ECO:0000313" key="2">
    <source>
        <dbReference type="EMBL" id="CAF4364125.1"/>
    </source>
</evidence>
<accession>A0A820LYY1</accession>
<comment type="caution">
    <text evidence="2">The sequence shown here is derived from an EMBL/GenBank/DDBJ whole genome shotgun (WGS) entry which is preliminary data.</text>
</comment>
<dbReference type="EMBL" id="CAJOAZ010022259">
    <property type="protein sequence ID" value="CAF4364125.1"/>
    <property type="molecule type" value="Genomic_DNA"/>
</dbReference>
<protein>
    <submittedName>
        <fullName evidence="2">Uncharacterized protein</fullName>
    </submittedName>
</protein>
<dbReference type="Proteomes" id="UP000663844">
    <property type="component" value="Unassembled WGS sequence"/>
</dbReference>
<proteinExistence type="predicted"/>
<gene>
    <name evidence="2" type="ORF">OXD698_LOCUS49477</name>
</gene>
<feature type="non-terminal residue" evidence="2">
    <location>
        <position position="1"/>
    </location>
</feature>
<feature type="compositionally biased region" description="Polar residues" evidence="1">
    <location>
        <begin position="21"/>
        <end position="30"/>
    </location>
</feature>
<name>A0A820LYY1_9BILA</name>
<sequence length="30" mass="3536">EIEENGTRETLKQRDFYFDTPPSSTFGTLR</sequence>
<reference evidence="2" key="1">
    <citation type="submission" date="2021-02" db="EMBL/GenBank/DDBJ databases">
        <authorList>
            <person name="Nowell W R."/>
        </authorList>
    </citation>
    <scope>NUCLEOTIDE SEQUENCE</scope>
</reference>
<evidence type="ECO:0000313" key="3">
    <source>
        <dbReference type="Proteomes" id="UP000663844"/>
    </source>
</evidence>